<dbReference type="CDD" id="cd02966">
    <property type="entry name" value="TlpA_like_family"/>
    <property type="match status" value="1"/>
</dbReference>
<keyword evidence="6" id="KW-0413">Isomerase</keyword>
<evidence type="ECO:0000256" key="1">
    <source>
        <dbReference type="ARBA" id="ARBA00004196"/>
    </source>
</evidence>
<evidence type="ECO:0000256" key="4">
    <source>
        <dbReference type="ARBA" id="ARBA00023284"/>
    </source>
</evidence>
<keyword evidence="3" id="KW-1015">Disulfide bond</keyword>
<protein>
    <submittedName>
        <fullName evidence="6">Thiol-disulfide isomerase or thioredoxin</fullName>
    </submittedName>
</protein>
<dbReference type="GO" id="GO:0016491">
    <property type="term" value="F:oxidoreductase activity"/>
    <property type="evidence" value="ECO:0007669"/>
    <property type="project" value="InterPro"/>
</dbReference>
<dbReference type="Gene3D" id="3.40.30.10">
    <property type="entry name" value="Glutaredoxin"/>
    <property type="match status" value="1"/>
</dbReference>
<evidence type="ECO:0000259" key="5">
    <source>
        <dbReference type="PROSITE" id="PS51352"/>
    </source>
</evidence>
<dbReference type="OrthoDB" id="793244at2"/>
<dbReference type="EMBL" id="FUYS01000003">
    <property type="protein sequence ID" value="SKB51892.1"/>
    <property type="molecule type" value="Genomic_DNA"/>
</dbReference>
<dbReference type="InterPro" id="IPR013766">
    <property type="entry name" value="Thioredoxin_domain"/>
</dbReference>
<dbReference type="GO" id="GO:0016209">
    <property type="term" value="F:antioxidant activity"/>
    <property type="evidence" value="ECO:0007669"/>
    <property type="project" value="InterPro"/>
</dbReference>
<dbReference type="PANTHER" id="PTHR42852">
    <property type="entry name" value="THIOL:DISULFIDE INTERCHANGE PROTEIN DSBE"/>
    <property type="match status" value="1"/>
</dbReference>
<dbReference type="InterPro" id="IPR050553">
    <property type="entry name" value="Thioredoxin_ResA/DsbE_sf"/>
</dbReference>
<keyword evidence="4" id="KW-0676">Redox-active center</keyword>
<evidence type="ECO:0000313" key="7">
    <source>
        <dbReference type="Proteomes" id="UP000190541"/>
    </source>
</evidence>
<organism evidence="6 7">
    <name type="scientific">Parapedobacter luteus</name>
    <dbReference type="NCBI Taxonomy" id="623280"/>
    <lineage>
        <taxon>Bacteria</taxon>
        <taxon>Pseudomonadati</taxon>
        <taxon>Bacteroidota</taxon>
        <taxon>Sphingobacteriia</taxon>
        <taxon>Sphingobacteriales</taxon>
        <taxon>Sphingobacteriaceae</taxon>
        <taxon>Parapedobacter</taxon>
    </lineage>
</organism>
<dbReference type="GO" id="GO:0030313">
    <property type="term" value="C:cell envelope"/>
    <property type="evidence" value="ECO:0007669"/>
    <property type="project" value="UniProtKB-SubCell"/>
</dbReference>
<evidence type="ECO:0000313" key="6">
    <source>
        <dbReference type="EMBL" id="SKB51892.1"/>
    </source>
</evidence>
<evidence type="ECO:0000256" key="3">
    <source>
        <dbReference type="ARBA" id="ARBA00023157"/>
    </source>
</evidence>
<dbReference type="GO" id="GO:0016853">
    <property type="term" value="F:isomerase activity"/>
    <property type="evidence" value="ECO:0007669"/>
    <property type="project" value="UniProtKB-KW"/>
</dbReference>
<keyword evidence="7" id="KW-1185">Reference proteome</keyword>
<dbReference type="GO" id="GO:0017004">
    <property type="term" value="P:cytochrome complex assembly"/>
    <property type="evidence" value="ECO:0007669"/>
    <property type="project" value="UniProtKB-KW"/>
</dbReference>
<feature type="domain" description="Thioredoxin" evidence="5">
    <location>
        <begin position="230"/>
        <end position="379"/>
    </location>
</feature>
<sequence length="676" mass="74707">MKQKLRLGDNYALLATNDTKHKRKRAVHAPLDIRSSSVRFSLLLRCFSAALLLEKWRRNGKQTDNKGKTGSTDNPQVYSRCCASNGLQRKISGAEADNLDGQSLWGKQRFPLSQIPPSLIPHPCPIPVISVYPSVKVPKIGILAKVWRLYGGIKAYTEGYGRCIGSCIKKSLLCVQTHAQAPAHPGRGRANGVLALLLLAVSISIQASPLTRQSVPGDSLSGRQADITPLQIGDAIPDLPITLFSSPDAERETTVSRLANGKWIILEFWNTFCGPCIASLPHLFDLQAKFNDSLTVIPVTHESGDHIRQFLSKTRSPHIDKIRDKFISAVDDKTLAGLFPTQSLPHTVIVDDRGIVQVITRPQALDEKRVSTLLTAGVEEAGINTIADATDLSVLDINDNRHAGLQLYSALSGHHVGAVHQIIWETDSTNHRSRLIVSNAVIPKLYTIALNSPLPINKNRIILEISHARIRNLLMPAANTMSTDRPDLFCYEIFFPSVLGRHQVLEKMKSDLDFFLQLHGRIESRSMRCLALRAIDSPPTYKSESGSRVKVVSGRINSRFVDQIKDVGALPNGVDTYIRHGKFADVMMMIDEITNEPLPSILNETGYEGRFDLDFPSTNEATLEAINTALNAQGLELSWVEREMDMFVLTENGFDGDSGRLQLTDFGYIFSSTAKQ</sequence>
<dbReference type="Pfam" id="PF00578">
    <property type="entry name" value="AhpC-TSA"/>
    <property type="match status" value="1"/>
</dbReference>
<evidence type="ECO:0000256" key="2">
    <source>
        <dbReference type="ARBA" id="ARBA00022748"/>
    </source>
</evidence>
<dbReference type="PANTHER" id="PTHR42852:SF6">
    <property type="entry name" value="THIOL:DISULFIDE INTERCHANGE PROTEIN DSBE"/>
    <property type="match status" value="1"/>
</dbReference>
<name>A0A1T5BWY7_9SPHI</name>
<comment type="subcellular location">
    <subcellularLocation>
        <location evidence="1">Cell envelope</location>
    </subcellularLocation>
</comment>
<proteinExistence type="predicted"/>
<dbReference type="InterPro" id="IPR000866">
    <property type="entry name" value="AhpC/TSA"/>
</dbReference>
<dbReference type="STRING" id="623280.SAMN05660226_01841"/>
<dbReference type="AlphaFoldDB" id="A0A1T5BWY7"/>
<dbReference type="Proteomes" id="UP000190541">
    <property type="component" value="Unassembled WGS sequence"/>
</dbReference>
<keyword evidence="2" id="KW-0201">Cytochrome c-type biogenesis</keyword>
<dbReference type="PROSITE" id="PS51352">
    <property type="entry name" value="THIOREDOXIN_2"/>
    <property type="match status" value="1"/>
</dbReference>
<dbReference type="RefSeq" id="WP_079716498.1">
    <property type="nucleotide sequence ID" value="NZ_FUYS01000003.1"/>
</dbReference>
<reference evidence="6 7" key="1">
    <citation type="submission" date="2017-02" db="EMBL/GenBank/DDBJ databases">
        <authorList>
            <person name="Peterson S.W."/>
        </authorList>
    </citation>
    <scope>NUCLEOTIDE SEQUENCE [LARGE SCALE GENOMIC DNA]</scope>
    <source>
        <strain evidence="6 7">DSM 22899</strain>
    </source>
</reference>
<dbReference type="InterPro" id="IPR036249">
    <property type="entry name" value="Thioredoxin-like_sf"/>
</dbReference>
<dbReference type="SUPFAM" id="SSF52833">
    <property type="entry name" value="Thioredoxin-like"/>
    <property type="match status" value="1"/>
</dbReference>
<gene>
    <name evidence="6" type="ORF">SAMN05660226_01841</name>
</gene>
<accession>A0A1T5BWY7</accession>